<dbReference type="OrthoDB" id="71834at2"/>
<dbReference type="GO" id="GO:0031460">
    <property type="term" value="P:glycine betaine transport"/>
    <property type="evidence" value="ECO:0007669"/>
    <property type="project" value="TreeGrafter"/>
</dbReference>
<dbReference type="GO" id="GO:1903711">
    <property type="term" value="P:spermidine transmembrane transport"/>
    <property type="evidence" value="ECO:0007669"/>
    <property type="project" value="TreeGrafter"/>
</dbReference>
<feature type="transmembrane region" description="Helical" evidence="11">
    <location>
        <begin position="35"/>
        <end position="56"/>
    </location>
</feature>
<evidence type="ECO:0000313" key="13">
    <source>
        <dbReference type="Proteomes" id="UP000193558"/>
    </source>
</evidence>
<reference evidence="12 13" key="1">
    <citation type="journal article" date="2017" name="Antonie Van Leeuwenhoek">
        <title>Phylogenomic resolution of the bacterial genus Pantoea and its relationship with Erwinia and Tatumella.</title>
        <authorList>
            <person name="Palmer M."/>
            <person name="Steenkamp E.T."/>
            <person name="Coetzee M.P."/>
            <person name="Chan W.Y."/>
            <person name="van Zyl E."/>
            <person name="De Maayer P."/>
            <person name="Coutinho T.A."/>
            <person name="Blom J."/>
            <person name="Smits T.H."/>
            <person name="Duffy B."/>
            <person name="Venter S.N."/>
        </authorList>
    </citation>
    <scope>NUCLEOTIDE SEQUENCE [LARGE SCALE GENOMIC DNA]</scope>
    <source>
        <strain evidence="12 13">LMG 26275</strain>
    </source>
</reference>
<keyword evidence="7 10" id="KW-0812">Transmembrane</keyword>
<evidence type="ECO:0000256" key="6">
    <source>
        <dbReference type="ARBA" id="ARBA00022519"/>
    </source>
</evidence>
<keyword evidence="4" id="KW-0813">Transport</keyword>
<dbReference type="EMBL" id="MLFR01000040">
    <property type="protein sequence ID" value="ORM66077.1"/>
    <property type="molecule type" value="Genomic_DNA"/>
</dbReference>
<dbReference type="PANTHER" id="PTHR30561:SF6">
    <property type="entry name" value="SPERMIDINE EXPORT PROTEIN MDTI"/>
    <property type="match status" value="1"/>
</dbReference>
<accession>A0A1X1CP31</accession>
<keyword evidence="5" id="KW-1003">Cell membrane</keyword>
<evidence type="ECO:0000256" key="10">
    <source>
        <dbReference type="RuleBase" id="RU003942"/>
    </source>
</evidence>
<keyword evidence="6" id="KW-0997">Cell inner membrane</keyword>
<comment type="caution">
    <text evidence="12">The sequence shown here is derived from an EMBL/GenBank/DDBJ whole genome shotgun (WGS) entry which is preliminary data.</text>
</comment>
<evidence type="ECO:0000256" key="11">
    <source>
        <dbReference type="SAM" id="Phobius"/>
    </source>
</evidence>
<gene>
    <name evidence="12" type="ORF">HA51_24335</name>
</gene>
<dbReference type="GO" id="GO:0005886">
    <property type="term" value="C:plasma membrane"/>
    <property type="evidence" value="ECO:0007669"/>
    <property type="project" value="UniProtKB-SubCell"/>
</dbReference>
<evidence type="ECO:0000256" key="9">
    <source>
        <dbReference type="ARBA" id="ARBA00023136"/>
    </source>
</evidence>
<dbReference type="eggNOG" id="COG2076">
    <property type="taxonomic scope" value="Bacteria"/>
</dbReference>
<sequence>MSTFNLVHVAWLALAIGLEIIANIFLKYSDGFRRVLYGVISLVAVLGAFSALSQAVKGIDLSVAYALWGGFGLVATVAAGWVLFGQRLNSIGWLGVGLLIAGMLLIKFA</sequence>
<proteinExistence type="inferred from homology"/>
<dbReference type="Gene3D" id="1.10.3730.20">
    <property type="match status" value="1"/>
</dbReference>
<dbReference type="InterPro" id="IPR037185">
    <property type="entry name" value="EmrE-like"/>
</dbReference>
<dbReference type="AlphaFoldDB" id="A0A1X1CP31"/>
<dbReference type="InterPro" id="IPR045324">
    <property type="entry name" value="Small_multidrug_res"/>
</dbReference>
<dbReference type="GO" id="GO:0015220">
    <property type="term" value="F:choline transmembrane transporter activity"/>
    <property type="evidence" value="ECO:0007669"/>
    <property type="project" value="TreeGrafter"/>
</dbReference>
<name>A0A1X1CP31_9GAMM</name>
<comment type="similarity">
    <text evidence="10">Belongs to the drug/metabolite transporter (DMT) superfamily. Small multidrug resistance (SMR) (TC 2.A.7.1) family.</text>
</comment>
<organism evidence="12 13">
    <name type="scientific">Pantoea rwandensis</name>
    <dbReference type="NCBI Taxonomy" id="1076550"/>
    <lineage>
        <taxon>Bacteria</taxon>
        <taxon>Pseudomonadati</taxon>
        <taxon>Pseudomonadota</taxon>
        <taxon>Gammaproteobacteria</taxon>
        <taxon>Enterobacterales</taxon>
        <taxon>Erwiniaceae</taxon>
        <taxon>Pantoea</taxon>
    </lineage>
</organism>
<dbReference type="PANTHER" id="PTHR30561">
    <property type="entry name" value="SMR FAMILY PROTON-DEPENDENT DRUG EFFLUX TRANSPORTER SUGE"/>
    <property type="match status" value="1"/>
</dbReference>
<feature type="transmembrane region" description="Helical" evidence="11">
    <location>
        <begin position="6"/>
        <end position="26"/>
    </location>
</feature>
<dbReference type="Pfam" id="PF00893">
    <property type="entry name" value="Multi_Drug_Res"/>
    <property type="match status" value="1"/>
</dbReference>
<dbReference type="GO" id="GO:0015297">
    <property type="term" value="F:antiporter activity"/>
    <property type="evidence" value="ECO:0007669"/>
    <property type="project" value="TreeGrafter"/>
</dbReference>
<dbReference type="GO" id="GO:0015199">
    <property type="term" value="F:amino-acid betaine transmembrane transporter activity"/>
    <property type="evidence" value="ECO:0007669"/>
    <property type="project" value="TreeGrafter"/>
</dbReference>
<dbReference type="InterPro" id="IPR000390">
    <property type="entry name" value="Small_drug/metabolite_transptr"/>
</dbReference>
<evidence type="ECO:0000256" key="2">
    <source>
        <dbReference type="ARBA" id="ARBA00011359"/>
    </source>
</evidence>
<dbReference type="NCBIfam" id="NF007934">
    <property type="entry name" value="PRK10650.1"/>
    <property type="match status" value="1"/>
</dbReference>
<evidence type="ECO:0000256" key="1">
    <source>
        <dbReference type="ARBA" id="ARBA00004429"/>
    </source>
</evidence>
<evidence type="ECO:0000256" key="4">
    <source>
        <dbReference type="ARBA" id="ARBA00022448"/>
    </source>
</evidence>
<evidence type="ECO:0000256" key="3">
    <source>
        <dbReference type="ARBA" id="ARBA00021114"/>
    </source>
</evidence>
<evidence type="ECO:0000256" key="5">
    <source>
        <dbReference type="ARBA" id="ARBA00022475"/>
    </source>
</evidence>
<dbReference type="SUPFAM" id="SSF103481">
    <property type="entry name" value="Multidrug resistance efflux transporter EmrE"/>
    <property type="match status" value="1"/>
</dbReference>
<evidence type="ECO:0000313" key="12">
    <source>
        <dbReference type="EMBL" id="ORM66077.1"/>
    </source>
</evidence>
<dbReference type="GO" id="GO:1990961">
    <property type="term" value="P:xenobiotic detoxification by transmembrane export across the plasma membrane"/>
    <property type="evidence" value="ECO:0007669"/>
    <property type="project" value="UniProtKB-ARBA"/>
</dbReference>
<dbReference type="FunFam" id="1.10.3730.20:FF:000001">
    <property type="entry name" value="Quaternary ammonium compound resistance transporter SugE"/>
    <property type="match status" value="1"/>
</dbReference>
<comment type="subcellular location">
    <subcellularLocation>
        <location evidence="1">Cell inner membrane</location>
        <topology evidence="1">Multi-pass membrane protein</topology>
    </subcellularLocation>
    <subcellularLocation>
        <location evidence="10">Cell membrane</location>
        <topology evidence="10">Multi-pass membrane protein</topology>
    </subcellularLocation>
</comment>
<evidence type="ECO:0000256" key="8">
    <source>
        <dbReference type="ARBA" id="ARBA00022989"/>
    </source>
</evidence>
<comment type="subunit">
    <text evidence="2">Forms a complex with MdtJ.</text>
</comment>
<protein>
    <recommendedName>
        <fullName evidence="3">Spermidine export protein MdtI</fullName>
    </recommendedName>
</protein>
<dbReference type="Proteomes" id="UP000193558">
    <property type="component" value="Unassembled WGS sequence"/>
</dbReference>
<evidence type="ECO:0000256" key="7">
    <source>
        <dbReference type="ARBA" id="ARBA00022692"/>
    </source>
</evidence>
<keyword evidence="9 11" id="KW-0472">Membrane</keyword>
<feature type="transmembrane region" description="Helical" evidence="11">
    <location>
        <begin position="91"/>
        <end position="108"/>
    </location>
</feature>
<feature type="transmembrane region" description="Helical" evidence="11">
    <location>
        <begin position="62"/>
        <end position="84"/>
    </location>
</feature>
<keyword evidence="8 11" id="KW-1133">Transmembrane helix</keyword>
<dbReference type="RefSeq" id="WP_084937947.1">
    <property type="nucleotide sequence ID" value="NZ_MLFR01000040.1"/>
</dbReference>